<evidence type="ECO:0000259" key="2">
    <source>
        <dbReference type="Pfam" id="PF01557"/>
    </source>
</evidence>
<dbReference type="InterPro" id="IPR011234">
    <property type="entry name" value="Fumarylacetoacetase-like_C"/>
</dbReference>
<organism evidence="3 4">
    <name type="scientific">Mariniphaga sediminis</name>
    <dbReference type="NCBI Taxonomy" id="1628158"/>
    <lineage>
        <taxon>Bacteria</taxon>
        <taxon>Pseudomonadati</taxon>
        <taxon>Bacteroidota</taxon>
        <taxon>Bacteroidia</taxon>
        <taxon>Marinilabiliales</taxon>
        <taxon>Prolixibacteraceae</taxon>
        <taxon>Mariniphaga</taxon>
    </lineage>
</organism>
<dbReference type="PANTHER" id="PTHR11820:SF7">
    <property type="entry name" value="ACYLPYRUVASE FAHD1, MITOCHONDRIAL"/>
    <property type="match status" value="1"/>
</dbReference>
<dbReference type="Pfam" id="PF01557">
    <property type="entry name" value="FAA_hydrolase"/>
    <property type="match status" value="1"/>
</dbReference>
<accession>A0A399D5B8</accession>
<dbReference type="InterPro" id="IPR036663">
    <property type="entry name" value="Fumarylacetoacetase_C_sf"/>
</dbReference>
<keyword evidence="1" id="KW-0479">Metal-binding</keyword>
<keyword evidence="3" id="KW-0378">Hydrolase</keyword>
<feature type="domain" description="Fumarylacetoacetase-like C-terminal" evidence="2">
    <location>
        <begin position="2"/>
        <end position="192"/>
    </location>
</feature>
<dbReference type="GO" id="GO:0046872">
    <property type="term" value="F:metal ion binding"/>
    <property type="evidence" value="ECO:0007669"/>
    <property type="project" value="UniProtKB-KW"/>
</dbReference>
<dbReference type="Proteomes" id="UP000266441">
    <property type="component" value="Unassembled WGS sequence"/>
</dbReference>
<dbReference type="Gene3D" id="3.90.850.10">
    <property type="entry name" value="Fumarylacetoacetase-like, C-terminal domain"/>
    <property type="match status" value="1"/>
</dbReference>
<dbReference type="SUPFAM" id="SSF56529">
    <property type="entry name" value="FAH"/>
    <property type="match status" value="1"/>
</dbReference>
<sequence>MKIICIGRNYVAHAEELNNEVPEEPVFFMKPDSALLRNNDPFYIPEWTKEVHHEIELVLRICRLGKNIEKRFAHRYYDEIGLGVDFTARDVQNELKKKGLPWEKAKAFDRAAVISSTFLPVPVFPDPEAIRFKLNINNRSVQEGNSGLMIFGFDEIVSHVSKYMTLKIGDLIYTGTPAGVGQVKIGDHLEGYLEDKKLLDFKIK</sequence>
<gene>
    <name evidence="3" type="ORF">D1164_06605</name>
</gene>
<protein>
    <submittedName>
        <fullName evidence="3">FAA hydrolase family protein</fullName>
    </submittedName>
</protein>
<dbReference type="OrthoDB" id="9805307at2"/>
<comment type="caution">
    <text evidence="3">The sequence shown here is derived from an EMBL/GenBank/DDBJ whole genome shotgun (WGS) entry which is preliminary data.</text>
</comment>
<evidence type="ECO:0000313" key="3">
    <source>
        <dbReference type="EMBL" id="RIH65931.1"/>
    </source>
</evidence>
<proteinExistence type="predicted"/>
<dbReference type="RefSeq" id="WP_119349166.1">
    <property type="nucleotide sequence ID" value="NZ_QWET01000004.1"/>
</dbReference>
<dbReference type="PANTHER" id="PTHR11820">
    <property type="entry name" value="ACYLPYRUVASE"/>
    <property type="match status" value="1"/>
</dbReference>
<evidence type="ECO:0000256" key="1">
    <source>
        <dbReference type="ARBA" id="ARBA00022723"/>
    </source>
</evidence>
<reference evidence="3 4" key="1">
    <citation type="journal article" date="2015" name="Int. J. Syst. Evol. Microbiol.">
        <title>Mariniphaga sediminis sp. nov., isolated from coastal sediment.</title>
        <authorList>
            <person name="Wang F.Q."/>
            <person name="Shen Q.Y."/>
            <person name="Chen G.J."/>
            <person name="Du Z.J."/>
        </authorList>
    </citation>
    <scope>NUCLEOTIDE SEQUENCE [LARGE SCALE GENOMIC DNA]</scope>
    <source>
        <strain evidence="3 4">SY21</strain>
    </source>
</reference>
<dbReference type="AlphaFoldDB" id="A0A399D5B8"/>
<name>A0A399D5B8_9BACT</name>
<keyword evidence="4" id="KW-1185">Reference proteome</keyword>
<evidence type="ECO:0000313" key="4">
    <source>
        <dbReference type="Proteomes" id="UP000266441"/>
    </source>
</evidence>
<dbReference type="EMBL" id="QWET01000004">
    <property type="protein sequence ID" value="RIH65931.1"/>
    <property type="molecule type" value="Genomic_DNA"/>
</dbReference>
<dbReference type="GO" id="GO:0018773">
    <property type="term" value="F:acetylpyruvate hydrolase activity"/>
    <property type="evidence" value="ECO:0007669"/>
    <property type="project" value="TreeGrafter"/>
</dbReference>